<comment type="caution">
    <text evidence="8">The sequence shown here is derived from an EMBL/GenBank/DDBJ whole genome shotgun (WGS) entry which is preliminary data.</text>
</comment>
<keyword evidence="4" id="KW-0804">Transcription</keyword>
<evidence type="ECO:0000256" key="2">
    <source>
        <dbReference type="ARBA" id="ARBA00023015"/>
    </source>
</evidence>
<name>A0A7J7HPZ1_CAMSI</name>
<dbReference type="SMART" id="SM01019">
    <property type="entry name" value="B3"/>
    <property type="match status" value="1"/>
</dbReference>
<dbReference type="InterPro" id="IPR015300">
    <property type="entry name" value="DNA-bd_pseudobarrel_sf"/>
</dbReference>
<dbReference type="PROSITE" id="PS50863">
    <property type="entry name" value="B3"/>
    <property type="match status" value="1"/>
</dbReference>
<dbReference type="Gene3D" id="2.40.330.10">
    <property type="entry name" value="DNA-binding pseudobarrel domain"/>
    <property type="match status" value="1"/>
</dbReference>
<feature type="region of interest" description="Disordered" evidence="6">
    <location>
        <begin position="16"/>
        <end position="36"/>
    </location>
</feature>
<feature type="compositionally biased region" description="Basic and acidic residues" evidence="6">
    <location>
        <begin position="16"/>
        <end position="26"/>
    </location>
</feature>
<evidence type="ECO:0000256" key="1">
    <source>
        <dbReference type="ARBA" id="ARBA00004123"/>
    </source>
</evidence>
<organism evidence="8 9">
    <name type="scientific">Camellia sinensis</name>
    <name type="common">Tea plant</name>
    <name type="synonym">Thea sinensis</name>
    <dbReference type="NCBI Taxonomy" id="4442"/>
    <lineage>
        <taxon>Eukaryota</taxon>
        <taxon>Viridiplantae</taxon>
        <taxon>Streptophyta</taxon>
        <taxon>Embryophyta</taxon>
        <taxon>Tracheophyta</taxon>
        <taxon>Spermatophyta</taxon>
        <taxon>Magnoliopsida</taxon>
        <taxon>eudicotyledons</taxon>
        <taxon>Gunneridae</taxon>
        <taxon>Pentapetalae</taxon>
        <taxon>asterids</taxon>
        <taxon>Ericales</taxon>
        <taxon>Theaceae</taxon>
        <taxon>Camellia</taxon>
    </lineage>
</organism>
<dbReference type="GO" id="GO:0003677">
    <property type="term" value="F:DNA binding"/>
    <property type="evidence" value="ECO:0007669"/>
    <property type="project" value="UniProtKB-KW"/>
</dbReference>
<dbReference type="CDD" id="cd10017">
    <property type="entry name" value="B3_DNA"/>
    <property type="match status" value="1"/>
</dbReference>
<keyword evidence="5" id="KW-0539">Nucleus</keyword>
<evidence type="ECO:0000256" key="3">
    <source>
        <dbReference type="ARBA" id="ARBA00023125"/>
    </source>
</evidence>
<dbReference type="PANTHER" id="PTHR31391:SF67">
    <property type="entry name" value="TF-B3 DOMAIN-CONTAINING PROTEIN"/>
    <property type="match status" value="1"/>
</dbReference>
<dbReference type="InterPro" id="IPR003340">
    <property type="entry name" value="B3_DNA-bd"/>
</dbReference>
<dbReference type="GO" id="GO:0005634">
    <property type="term" value="C:nucleus"/>
    <property type="evidence" value="ECO:0007669"/>
    <property type="project" value="UniProtKB-SubCell"/>
</dbReference>
<dbReference type="Pfam" id="PF02362">
    <property type="entry name" value="B3"/>
    <property type="match status" value="1"/>
</dbReference>
<evidence type="ECO:0000259" key="7">
    <source>
        <dbReference type="PROSITE" id="PS50863"/>
    </source>
</evidence>
<keyword evidence="3" id="KW-0238">DNA-binding</keyword>
<evidence type="ECO:0000256" key="6">
    <source>
        <dbReference type="SAM" id="MobiDB-lite"/>
    </source>
</evidence>
<evidence type="ECO:0000313" key="8">
    <source>
        <dbReference type="EMBL" id="KAF5954699.1"/>
    </source>
</evidence>
<feature type="domain" description="TF-B3" evidence="7">
    <location>
        <begin position="154"/>
        <end position="245"/>
    </location>
</feature>
<evidence type="ECO:0000256" key="5">
    <source>
        <dbReference type="ARBA" id="ARBA00023242"/>
    </source>
</evidence>
<dbReference type="EMBL" id="JACBKZ010000003">
    <property type="protein sequence ID" value="KAF5954699.1"/>
    <property type="molecule type" value="Genomic_DNA"/>
</dbReference>
<reference evidence="9" key="1">
    <citation type="journal article" date="2020" name="Nat. Commun.">
        <title>Genome assembly of wild tea tree DASZ reveals pedigree and selection history of tea varieties.</title>
        <authorList>
            <person name="Zhang W."/>
            <person name="Zhang Y."/>
            <person name="Qiu H."/>
            <person name="Guo Y."/>
            <person name="Wan H."/>
            <person name="Zhang X."/>
            <person name="Scossa F."/>
            <person name="Alseekh S."/>
            <person name="Zhang Q."/>
            <person name="Wang P."/>
            <person name="Xu L."/>
            <person name="Schmidt M.H."/>
            <person name="Jia X."/>
            <person name="Li D."/>
            <person name="Zhu A."/>
            <person name="Guo F."/>
            <person name="Chen W."/>
            <person name="Ni D."/>
            <person name="Usadel B."/>
            <person name="Fernie A.R."/>
            <person name="Wen W."/>
        </authorList>
    </citation>
    <scope>NUCLEOTIDE SEQUENCE [LARGE SCALE GENOMIC DNA]</scope>
    <source>
        <strain evidence="9">cv. G240</strain>
    </source>
</reference>
<keyword evidence="9" id="KW-1185">Reference proteome</keyword>
<dbReference type="PANTHER" id="PTHR31391">
    <property type="entry name" value="B3 DOMAIN-CONTAINING PROTEIN OS11G0197600-RELATED"/>
    <property type="match status" value="1"/>
</dbReference>
<dbReference type="InterPro" id="IPR044837">
    <property type="entry name" value="REM16-like"/>
</dbReference>
<accession>A0A7J7HPZ1</accession>
<keyword evidence="2" id="KW-0805">Transcription regulation</keyword>
<dbReference type="AlphaFoldDB" id="A0A7J7HPZ1"/>
<dbReference type="Proteomes" id="UP000593564">
    <property type="component" value="Unassembled WGS sequence"/>
</dbReference>
<comment type="subcellular location">
    <subcellularLocation>
        <location evidence="1">Nucleus</location>
    </subcellularLocation>
</comment>
<dbReference type="SUPFAM" id="SSF101936">
    <property type="entry name" value="DNA-binding pseudobarrel domain"/>
    <property type="match status" value="1"/>
</dbReference>
<sequence>MIVSIHIQIRRKFKLEERERERKETESQVPMEAEQVKVQFKRQEETQLCVDDEEEDDQEEFIARPRYFLCISNPWQIKQRRSSLKTVKKPVPSTPSSLQSKAKQVISDGYRKYASCRKKRTRIEDLYNNDEAKFSVMERAEEVLANVADGFPSFVKCMLPSNVTHGFWLILPKKFCNLHLPMHDTTVILADECGKEYEANYLVERHGLSAGWRAFSLAHRLLKGDLLVFHLIKPCTLKVIVYKNIRTRKKAKKCVKSHLLDIPQKNIKKNGFAVLYSNQGLVADKSKTYSDSFGSEFLEGSEISRPSSQQVLKLQSKSNSA</sequence>
<gene>
    <name evidence="8" type="ORF">HYC85_007555</name>
</gene>
<proteinExistence type="predicted"/>
<protein>
    <recommendedName>
        <fullName evidence="7">TF-B3 domain-containing protein</fullName>
    </recommendedName>
</protein>
<evidence type="ECO:0000256" key="4">
    <source>
        <dbReference type="ARBA" id="ARBA00023163"/>
    </source>
</evidence>
<reference evidence="8 9" key="2">
    <citation type="submission" date="2020-07" db="EMBL/GenBank/DDBJ databases">
        <title>Genome assembly of wild tea tree DASZ reveals pedigree and selection history of tea varieties.</title>
        <authorList>
            <person name="Zhang W."/>
        </authorList>
    </citation>
    <scope>NUCLEOTIDE SEQUENCE [LARGE SCALE GENOMIC DNA]</scope>
    <source>
        <strain evidence="9">cv. G240</strain>
        <tissue evidence="8">Leaf</tissue>
    </source>
</reference>
<evidence type="ECO:0000313" key="9">
    <source>
        <dbReference type="Proteomes" id="UP000593564"/>
    </source>
</evidence>